<keyword evidence="16 28" id="KW-1133">Transmembrane helix</keyword>
<dbReference type="CDD" id="cd14143">
    <property type="entry name" value="STKc_TGFbR1_ACVR1b_ACVR1c"/>
    <property type="match status" value="1"/>
</dbReference>
<dbReference type="PROSITE" id="PS51256">
    <property type="entry name" value="GS"/>
    <property type="match status" value="1"/>
</dbReference>
<dbReference type="PANTHER" id="PTHR23255:SF58">
    <property type="entry name" value="ACTIVIN RECEPTOR TYPE-1C"/>
    <property type="match status" value="1"/>
</dbReference>
<feature type="domain" description="GS" evidence="31">
    <location>
        <begin position="279"/>
        <end position="308"/>
    </location>
</feature>
<sequence>MNGCASAALAAALAAASSVVSVSHSLLFPRSSAPLTTDLILLVLLSRAELQPLSPYLHFPLRTVSVRSSGGHKHKRTSPQCPLVCREESSCWGKGGGREGEDGGGEGADAVPVMTCTGKQNFLAALVLLSVVRLTTGLRCVCQLCTDHVCETGSDGACWNSVMLIDGKEETVKSCLTPSEMKGQVFCYSSRNVSKRNCCFTDFCNNETLHLHSERPLGEEQNWSRLQLTLVILVPSCLLLLGILATVFFVQGNLCAYSRSHIQDPEDRLDDHTLMSPDKCLKELIYDMSTSGSGSGLPHLVQRTIARTIVLQETIGKGRFGEVWRGKWRGEDVAVKIFSTRDESSWFREAEIYQTIMLRHENILGFIAADNKDNGLWTQLWLVSEYHEHGSLYDYLSRYTVSVEAMIVLALSVASGLAHLHMEIIGTQGKPAIAHRDLKSKNVLVKKNGVAAIADLGLAVKHDSVTNTIDIPSNHRVGTKRYMAPEILDETIDINNFESFKRVDIYSLGLVFWELARRCSVRELNEDFQLPYYDLVPSDPSIEDMRKVVCDQKLRPNIPNQWQSCEALRVMGKLMRECWYANSAARLTALRVKKSLSQLSVVKDVKGQQQ</sequence>
<dbReference type="GO" id="GO:0004675">
    <property type="term" value="F:transmembrane receptor protein serine/threonine kinase activity"/>
    <property type="evidence" value="ECO:0007669"/>
    <property type="project" value="UniProtKB-EC"/>
</dbReference>
<dbReference type="GO" id="GO:0046872">
    <property type="term" value="F:metal ion binding"/>
    <property type="evidence" value="ECO:0007669"/>
    <property type="project" value="UniProtKB-KW"/>
</dbReference>
<evidence type="ECO:0000313" key="32">
    <source>
        <dbReference type="Ensembl" id="ENSCSEP00000017320.1"/>
    </source>
</evidence>
<dbReference type="OrthoDB" id="69842at2759"/>
<dbReference type="InterPro" id="IPR045860">
    <property type="entry name" value="Snake_toxin-like_sf"/>
</dbReference>
<evidence type="ECO:0000256" key="1">
    <source>
        <dbReference type="ARBA" id="ARBA00001936"/>
    </source>
</evidence>
<dbReference type="GO" id="GO:0043235">
    <property type="term" value="C:receptor complex"/>
    <property type="evidence" value="ECO:0007669"/>
    <property type="project" value="TreeGrafter"/>
</dbReference>
<dbReference type="Gene3D" id="3.30.200.20">
    <property type="entry name" value="Phosphorylase Kinase, domain 1"/>
    <property type="match status" value="1"/>
</dbReference>
<dbReference type="InterPro" id="IPR000472">
    <property type="entry name" value="Activin_recp"/>
</dbReference>
<comment type="subcellular location">
    <subcellularLocation>
        <location evidence="3">Membrane</location>
        <topology evidence="3">Single-pass type I membrane protein</topology>
    </subcellularLocation>
</comment>
<evidence type="ECO:0000256" key="2">
    <source>
        <dbReference type="ARBA" id="ARBA00001946"/>
    </source>
</evidence>
<dbReference type="Pfam" id="PF00069">
    <property type="entry name" value="Pkinase"/>
    <property type="match status" value="1"/>
</dbReference>
<evidence type="ECO:0000256" key="12">
    <source>
        <dbReference type="ARBA" id="ARBA00022741"/>
    </source>
</evidence>
<evidence type="ECO:0000256" key="26">
    <source>
        <dbReference type="ARBA" id="ARBA00093311"/>
    </source>
</evidence>
<proteinExistence type="inferred from homology"/>
<dbReference type="InterPro" id="IPR000719">
    <property type="entry name" value="Prot_kinase_dom"/>
</dbReference>
<dbReference type="Pfam" id="PF08515">
    <property type="entry name" value="TGF_beta_GS"/>
    <property type="match status" value="1"/>
</dbReference>
<dbReference type="GO" id="GO:0005886">
    <property type="term" value="C:plasma membrane"/>
    <property type="evidence" value="ECO:0007669"/>
    <property type="project" value="UniProtKB-ARBA"/>
</dbReference>
<keyword evidence="11 29" id="KW-0732">Signal</keyword>
<dbReference type="Gene3D" id="2.10.60.10">
    <property type="entry name" value="CD59"/>
    <property type="match status" value="1"/>
</dbReference>
<evidence type="ECO:0000256" key="20">
    <source>
        <dbReference type="ARBA" id="ARBA00047681"/>
    </source>
</evidence>
<feature type="binding site" evidence="27">
    <location>
        <position position="336"/>
    </location>
    <ligand>
        <name>ATP</name>
        <dbReference type="ChEBI" id="CHEBI:30616"/>
    </ligand>
</feature>
<keyword evidence="7" id="KW-0808">Transferase</keyword>
<dbReference type="Pfam" id="PF01064">
    <property type="entry name" value="Activin_recp"/>
    <property type="match status" value="1"/>
</dbReference>
<name>A0A3P8VY56_CYNSE</name>
<evidence type="ECO:0000256" key="11">
    <source>
        <dbReference type="ARBA" id="ARBA00022729"/>
    </source>
</evidence>
<dbReference type="FunFam" id="2.10.60.10:FF:000007">
    <property type="entry name" value="Receptor protein serine/threonine kinase"/>
    <property type="match status" value="1"/>
</dbReference>
<evidence type="ECO:0000256" key="8">
    <source>
        <dbReference type="ARBA" id="ARBA00022692"/>
    </source>
</evidence>
<evidence type="ECO:0000313" key="33">
    <source>
        <dbReference type="Proteomes" id="UP000265120"/>
    </source>
</evidence>
<dbReference type="FunFam" id="3.30.200.20:FF:000023">
    <property type="entry name" value="Receptor protein serine/threonine kinase"/>
    <property type="match status" value="1"/>
</dbReference>
<dbReference type="FunFam" id="1.10.510.10:FF:000045">
    <property type="entry name" value="Receptor protein serine/threonine kinase"/>
    <property type="match status" value="1"/>
</dbReference>
<evidence type="ECO:0000256" key="16">
    <source>
        <dbReference type="ARBA" id="ARBA00022989"/>
    </source>
</evidence>
<evidence type="ECO:0000256" key="24">
    <source>
        <dbReference type="ARBA" id="ARBA00078646"/>
    </source>
</evidence>
<comment type="catalytic activity">
    <reaction evidence="21">
        <text>L-threonyl-[receptor-protein] + ATP = O-phospho-L-threonyl-[receptor-protein] + ADP + H(+)</text>
        <dbReference type="Rhea" id="RHEA:44880"/>
        <dbReference type="Rhea" id="RHEA-COMP:11024"/>
        <dbReference type="Rhea" id="RHEA-COMP:11025"/>
        <dbReference type="ChEBI" id="CHEBI:15378"/>
        <dbReference type="ChEBI" id="CHEBI:30013"/>
        <dbReference type="ChEBI" id="CHEBI:30616"/>
        <dbReference type="ChEBI" id="CHEBI:61977"/>
        <dbReference type="ChEBI" id="CHEBI:456216"/>
        <dbReference type="EC" id="2.7.11.30"/>
    </reaction>
</comment>
<feature type="signal peptide" evidence="29">
    <location>
        <begin position="1"/>
        <end position="18"/>
    </location>
</feature>
<dbReference type="Ensembl" id="ENSCSET00000017534.1">
    <property type="protein sequence ID" value="ENSCSEP00000017320.1"/>
    <property type="gene ID" value="ENSCSEG00000011100.1"/>
</dbReference>
<dbReference type="GeneID" id="103392172"/>
<feature type="domain" description="Protein kinase" evidence="30">
    <location>
        <begin position="309"/>
        <end position="599"/>
    </location>
</feature>
<accession>A0A3P8VY56</accession>
<comment type="cofactor">
    <cofactor evidence="1">
        <name>Mn(2+)</name>
        <dbReference type="ChEBI" id="CHEBI:29035"/>
    </cofactor>
</comment>
<keyword evidence="8 28" id="KW-0812">Transmembrane</keyword>
<dbReference type="SUPFAM" id="SSF57302">
    <property type="entry name" value="Snake toxin-like"/>
    <property type="match status" value="1"/>
</dbReference>
<dbReference type="GO" id="GO:0071363">
    <property type="term" value="P:cellular response to growth factor stimulus"/>
    <property type="evidence" value="ECO:0007669"/>
    <property type="project" value="TreeGrafter"/>
</dbReference>
<evidence type="ECO:0000256" key="22">
    <source>
        <dbReference type="ARBA" id="ARBA00064912"/>
    </source>
</evidence>
<dbReference type="PANTHER" id="PTHR23255">
    <property type="entry name" value="TRANSFORMING GROWTH FACTOR-BETA RECEPTOR TYPE I AND II"/>
    <property type="match status" value="1"/>
</dbReference>
<dbReference type="PROSITE" id="PS50011">
    <property type="entry name" value="PROTEIN_KINASE_DOM"/>
    <property type="match status" value="1"/>
</dbReference>
<dbReference type="InterPro" id="IPR003605">
    <property type="entry name" value="GS_dom"/>
</dbReference>
<feature type="chain" id="PRO_5017962546" description="Activin receptor type-1C" evidence="29">
    <location>
        <begin position="19"/>
        <end position="610"/>
    </location>
</feature>
<dbReference type="InterPro" id="IPR011009">
    <property type="entry name" value="Kinase-like_dom_sf"/>
</dbReference>
<evidence type="ECO:0000256" key="27">
    <source>
        <dbReference type="PROSITE-ProRule" id="PRU10141"/>
    </source>
</evidence>
<feature type="transmembrane region" description="Helical" evidence="28">
    <location>
        <begin position="228"/>
        <end position="250"/>
    </location>
</feature>
<evidence type="ECO:0000256" key="9">
    <source>
        <dbReference type="ARBA" id="ARBA00022703"/>
    </source>
</evidence>
<evidence type="ECO:0000256" key="21">
    <source>
        <dbReference type="ARBA" id="ARBA00048773"/>
    </source>
</evidence>
<dbReference type="RefSeq" id="XP_016895573.1">
    <property type="nucleotide sequence ID" value="XM_017040084.2"/>
</dbReference>
<evidence type="ECO:0000256" key="19">
    <source>
        <dbReference type="ARBA" id="ARBA00023211"/>
    </source>
</evidence>
<keyword evidence="33" id="KW-1185">Reference proteome</keyword>
<dbReference type="InParanoid" id="A0A3P8VY56"/>
<comment type="subunit">
    <text evidence="22">Binds the type 2 receptor protein ACVR2A.</text>
</comment>
<dbReference type="PROSITE" id="PS00107">
    <property type="entry name" value="PROTEIN_KINASE_ATP"/>
    <property type="match status" value="1"/>
</dbReference>
<dbReference type="AlphaFoldDB" id="A0A3P8VY56"/>
<evidence type="ECO:0000256" key="5">
    <source>
        <dbReference type="ARBA" id="ARBA00012401"/>
    </source>
</evidence>
<evidence type="ECO:0000259" key="30">
    <source>
        <dbReference type="PROSITE" id="PS50011"/>
    </source>
</evidence>
<dbReference type="InterPro" id="IPR000333">
    <property type="entry name" value="TGFB_receptor"/>
</dbReference>
<dbReference type="GO" id="GO:0006915">
    <property type="term" value="P:apoptotic process"/>
    <property type="evidence" value="ECO:0007669"/>
    <property type="project" value="UniProtKB-KW"/>
</dbReference>
<keyword evidence="18" id="KW-0675">Receptor</keyword>
<reference evidence="32 33" key="1">
    <citation type="journal article" date="2014" name="Nat. Genet.">
        <title>Whole-genome sequence of a flatfish provides insights into ZW sex chromosome evolution and adaptation to a benthic lifestyle.</title>
        <authorList>
            <person name="Chen S."/>
            <person name="Zhang G."/>
            <person name="Shao C."/>
            <person name="Huang Q."/>
            <person name="Liu G."/>
            <person name="Zhang P."/>
            <person name="Song W."/>
            <person name="An N."/>
            <person name="Chalopin D."/>
            <person name="Volff J.N."/>
            <person name="Hong Y."/>
            <person name="Li Q."/>
            <person name="Sha Z."/>
            <person name="Zhou H."/>
            <person name="Xie M."/>
            <person name="Yu Q."/>
            <person name="Liu Y."/>
            <person name="Xiang H."/>
            <person name="Wang N."/>
            <person name="Wu K."/>
            <person name="Yang C."/>
            <person name="Zhou Q."/>
            <person name="Liao X."/>
            <person name="Yang L."/>
            <person name="Hu Q."/>
            <person name="Zhang J."/>
            <person name="Meng L."/>
            <person name="Jin L."/>
            <person name="Tian Y."/>
            <person name="Lian J."/>
            <person name="Yang J."/>
            <person name="Miao G."/>
            <person name="Liu S."/>
            <person name="Liang Z."/>
            <person name="Yan F."/>
            <person name="Li Y."/>
            <person name="Sun B."/>
            <person name="Zhang H."/>
            <person name="Zhang J."/>
            <person name="Zhu Y."/>
            <person name="Du M."/>
            <person name="Zhao Y."/>
            <person name="Schartl M."/>
            <person name="Tang Q."/>
            <person name="Wang J."/>
        </authorList>
    </citation>
    <scope>NUCLEOTIDE SEQUENCE</scope>
</reference>
<evidence type="ECO:0000256" key="17">
    <source>
        <dbReference type="ARBA" id="ARBA00023136"/>
    </source>
</evidence>
<evidence type="ECO:0000256" key="14">
    <source>
        <dbReference type="ARBA" id="ARBA00022840"/>
    </source>
</evidence>
<evidence type="ECO:0000256" key="23">
    <source>
        <dbReference type="ARBA" id="ARBA00071863"/>
    </source>
</evidence>
<dbReference type="Gene3D" id="1.10.510.10">
    <property type="entry name" value="Transferase(Phosphotransferase) domain 1"/>
    <property type="match status" value="1"/>
</dbReference>
<dbReference type="SMART" id="SM00220">
    <property type="entry name" value="S_TKc"/>
    <property type="match status" value="1"/>
</dbReference>
<dbReference type="GO" id="GO:0005524">
    <property type="term" value="F:ATP binding"/>
    <property type="evidence" value="ECO:0007669"/>
    <property type="project" value="UniProtKB-UniRule"/>
</dbReference>
<evidence type="ECO:0000256" key="7">
    <source>
        <dbReference type="ARBA" id="ARBA00022679"/>
    </source>
</evidence>
<evidence type="ECO:0000259" key="31">
    <source>
        <dbReference type="PROSITE" id="PS51256"/>
    </source>
</evidence>
<keyword evidence="14 27" id="KW-0067">ATP-binding</keyword>
<keyword evidence="10" id="KW-0479">Metal-binding</keyword>
<keyword evidence="12 27" id="KW-0547">Nucleotide-binding</keyword>
<keyword evidence="13" id="KW-0418">Kinase</keyword>
<dbReference type="EC" id="2.7.11.30" evidence="5"/>
<comment type="catalytic activity">
    <reaction evidence="20">
        <text>L-seryl-[receptor-protein] + ATP = O-phospho-L-seryl-[receptor-protein] + ADP + H(+)</text>
        <dbReference type="Rhea" id="RHEA:18673"/>
        <dbReference type="Rhea" id="RHEA-COMP:11022"/>
        <dbReference type="Rhea" id="RHEA-COMP:11023"/>
        <dbReference type="ChEBI" id="CHEBI:15378"/>
        <dbReference type="ChEBI" id="CHEBI:29999"/>
        <dbReference type="ChEBI" id="CHEBI:30616"/>
        <dbReference type="ChEBI" id="CHEBI:83421"/>
        <dbReference type="ChEBI" id="CHEBI:456216"/>
        <dbReference type="EC" id="2.7.11.30"/>
    </reaction>
</comment>
<evidence type="ECO:0000256" key="3">
    <source>
        <dbReference type="ARBA" id="ARBA00004479"/>
    </source>
</evidence>
<dbReference type="Proteomes" id="UP000265120">
    <property type="component" value="Chromosome 16"/>
</dbReference>
<comment type="similarity">
    <text evidence="4">Belongs to the protein kinase superfamily. TKL Ser/Thr protein kinase family. TGFB receptor subfamily.</text>
</comment>
<dbReference type="CTD" id="130399"/>
<reference evidence="32" key="3">
    <citation type="submission" date="2025-09" db="UniProtKB">
        <authorList>
            <consortium name="Ensembl"/>
        </authorList>
    </citation>
    <scope>IDENTIFICATION</scope>
</reference>
<dbReference type="PROSITE" id="PS00108">
    <property type="entry name" value="PROTEIN_KINASE_ST"/>
    <property type="match status" value="1"/>
</dbReference>
<dbReference type="SUPFAM" id="SSF56112">
    <property type="entry name" value="Protein kinase-like (PK-like)"/>
    <property type="match status" value="1"/>
</dbReference>
<keyword evidence="19" id="KW-0464">Manganese</keyword>
<keyword evidence="6" id="KW-0723">Serine/threonine-protein kinase</keyword>
<evidence type="ECO:0000256" key="18">
    <source>
        <dbReference type="ARBA" id="ARBA00023170"/>
    </source>
</evidence>
<evidence type="ECO:0000256" key="4">
    <source>
        <dbReference type="ARBA" id="ARBA00009605"/>
    </source>
</evidence>
<dbReference type="SMART" id="SM00467">
    <property type="entry name" value="GS"/>
    <property type="match status" value="1"/>
</dbReference>
<comment type="function">
    <text evidence="26">Serine/threonine protein kinase which forms a receptor complex on ligand binding. The receptor complex consists of 2 type II and 2 type I transmembrane serine/threonine kinases. Type II receptors phosphorylate and activate type I receptors which autophosphorylate, then bind and activate SMAD transcriptional regulators, SMAD2 and SMAD3. Receptor for activin AB, activin B, activin E and NODAL. Upon NODAL binding, activation results in increased apoptosis and reduced proliferation through suppression of AKT signaling and the activation of Smad2-dependent signaling pathway in pancreatic beta-cells, trophoblasts, epithelial or neuronal cells. Acts as a positive regulator for macrophage activation partially through down-regulation of PPARG expression.</text>
</comment>
<dbReference type="STRING" id="244447.ENSCSEP00000017320"/>
<protein>
    <recommendedName>
        <fullName evidence="23">Activin receptor type-1C</fullName>
        <ecNumber evidence="5">2.7.11.30</ecNumber>
    </recommendedName>
    <alternativeName>
        <fullName evidence="25">Activin receptor type IC</fullName>
    </alternativeName>
    <alternativeName>
        <fullName evidence="24">Activin receptor-like kinase 7</fullName>
    </alternativeName>
</protein>
<keyword evidence="15" id="KW-0460">Magnesium</keyword>
<evidence type="ECO:0000256" key="25">
    <source>
        <dbReference type="ARBA" id="ARBA00083379"/>
    </source>
</evidence>
<evidence type="ECO:0000256" key="28">
    <source>
        <dbReference type="SAM" id="Phobius"/>
    </source>
</evidence>
<evidence type="ECO:0000256" key="13">
    <source>
        <dbReference type="ARBA" id="ARBA00022777"/>
    </source>
</evidence>
<evidence type="ECO:0000256" key="6">
    <source>
        <dbReference type="ARBA" id="ARBA00022527"/>
    </source>
</evidence>
<dbReference type="InterPro" id="IPR008271">
    <property type="entry name" value="Ser/Thr_kinase_AS"/>
</dbReference>
<evidence type="ECO:0000256" key="29">
    <source>
        <dbReference type="SAM" id="SignalP"/>
    </source>
</evidence>
<reference evidence="32" key="2">
    <citation type="submission" date="2025-08" db="UniProtKB">
        <authorList>
            <consortium name="Ensembl"/>
        </authorList>
    </citation>
    <scope>IDENTIFICATION</scope>
</reference>
<evidence type="ECO:0000256" key="15">
    <source>
        <dbReference type="ARBA" id="ARBA00022842"/>
    </source>
</evidence>
<organism evidence="32 33">
    <name type="scientific">Cynoglossus semilaevis</name>
    <name type="common">Tongue sole</name>
    <dbReference type="NCBI Taxonomy" id="244447"/>
    <lineage>
        <taxon>Eukaryota</taxon>
        <taxon>Metazoa</taxon>
        <taxon>Chordata</taxon>
        <taxon>Craniata</taxon>
        <taxon>Vertebrata</taxon>
        <taxon>Euteleostomi</taxon>
        <taxon>Actinopterygii</taxon>
        <taxon>Neopterygii</taxon>
        <taxon>Teleostei</taxon>
        <taxon>Neoteleostei</taxon>
        <taxon>Acanthomorphata</taxon>
        <taxon>Carangaria</taxon>
        <taxon>Pleuronectiformes</taxon>
        <taxon>Pleuronectoidei</taxon>
        <taxon>Cynoglossidae</taxon>
        <taxon>Cynoglossinae</taxon>
        <taxon>Cynoglossus</taxon>
    </lineage>
</organism>
<evidence type="ECO:0000256" key="10">
    <source>
        <dbReference type="ARBA" id="ARBA00022723"/>
    </source>
</evidence>
<comment type="cofactor">
    <cofactor evidence="2">
        <name>Mg(2+)</name>
        <dbReference type="ChEBI" id="CHEBI:18420"/>
    </cofactor>
</comment>
<keyword evidence="17 28" id="KW-0472">Membrane</keyword>
<keyword evidence="9" id="KW-0053">Apoptosis</keyword>
<dbReference type="GeneTree" id="ENSGT00940000158842"/>
<dbReference type="InterPro" id="IPR017441">
    <property type="entry name" value="Protein_kinase_ATP_BS"/>
</dbReference>